<evidence type="ECO:0000313" key="2">
    <source>
        <dbReference type="RefSeq" id="XP_016436540.1"/>
    </source>
</evidence>
<sequence>MAEELKKLTGRVQSVEGGKGVEGLNYEDLCIQPDVELSEGYKPPKCKMFDETGDPKVHLRMYCNKLVGVGKNEQIRIKLFMRSLTGDALSWYIRNPKKWVSWVSVASDFIDRFGFNTKNAPGIFYIQNLKNKPTKTFREYATRWRSEAAKFSDNIKLGERIEEGIKNGMVTNFEALQAKNKALQSGGISKKKQVGAMMEGSIGLIREGDIPKTSPVTLTPVVVQSQAPCEVEVSTPFIMIVSPMPSYKSDVVPWDYVAEARRNKKEKMEETCTTQGMTRTGRVYTTENLGRTSKEATSKLLVIETGADDL</sequence>
<reference evidence="2" key="1">
    <citation type="submission" date="2025-08" db="UniProtKB">
        <authorList>
            <consortium name="RefSeq"/>
        </authorList>
    </citation>
    <scope>IDENTIFICATION</scope>
</reference>
<protein>
    <recommendedName>
        <fullName evidence="1">Retrotransposon gag domain-containing protein</fullName>
    </recommendedName>
</protein>
<gene>
    <name evidence="2" type="primary">LOC107762681</name>
</gene>
<dbReference type="Pfam" id="PF03732">
    <property type="entry name" value="Retrotrans_gag"/>
    <property type="match status" value="1"/>
</dbReference>
<organism evidence="2">
    <name type="scientific">Nicotiana tabacum</name>
    <name type="common">Common tobacco</name>
    <dbReference type="NCBI Taxonomy" id="4097"/>
    <lineage>
        <taxon>Eukaryota</taxon>
        <taxon>Viridiplantae</taxon>
        <taxon>Streptophyta</taxon>
        <taxon>Embryophyta</taxon>
        <taxon>Tracheophyta</taxon>
        <taxon>Spermatophyta</taxon>
        <taxon>Magnoliopsida</taxon>
        <taxon>eudicotyledons</taxon>
        <taxon>Gunneridae</taxon>
        <taxon>Pentapetalae</taxon>
        <taxon>asterids</taxon>
        <taxon>lamiids</taxon>
        <taxon>Solanales</taxon>
        <taxon>Solanaceae</taxon>
        <taxon>Nicotianoideae</taxon>
        <taxon>Nicotianeae</taxon>
        <taxon>Nicotiana</taxon>
    </lineage>
</organism>
<dbReference type="PANTHER" id="PTHR33223">
    <property type="entry name" value="CCHC-TYPE DOMAIN-CONTAINING PROTEIN"/>
    <property type="match status" value="1"/>
</dbReference>
<accession>A0A1S3X9C8</accession>
<dbReference type="PaxDb" id="4097-A0A1S3X9C8"/>
<dbReference type="OrthoDB" id="1301754at2759"/>
<dbReference type="RefSeq" id="XP_016436540.1">
    <property type="nucleotide sequence ID" value="XM_016581054.1"/>
</dbReference>
<dbReference type="InterPro" id="IPR005162">
    <property type="entry name" value="Retrotrans_gag_dom"/>
</dbReference>
<proteinExistence type="predicted"/>
<feature type="domain" description="Retrotransposon gag" evidence="1">
    <location>
        <begin position="78"/>
        <end position="152"/>
    </location>
</feature>
<evidence type="ECO:0000259" key="1">
    <source>
        <dbReference type="Pfam" id="PF03732"/>
    </source>
</evidence>
<dbReference type="AlphaFoldDB" id="A0A1S3X9C8"/>
<dbReference type="PANTHER" id="PTHR33223:SF8">
    <property type="entry name" value="OS04G0172440 PROTEIN"/>
    <property type="match status" value="1"/>
</dbReference>
<dbReference type="KEGG" id="nta:107762681"/>
<name>A0A1S3X9C8_TOBAC</name>